<dbReference type="GO" id="GO:0008962">
    <property type="term" value="F:phosphatidylglycerophosphatase activity"/>
    <property type="evidence" value="ECO:0007669"/>
    <property type="project" value="UniProtKB-EC"/>
</dbReference>
<dbReference type="Gene3D" id="3.40.50.1000">
    <property type="entry name" value="HAD superfamily/HAD-like"/>
    <property type="match status" value="1"/>
</dbReference>
<evidence type="ECO:0000256" key="3">
    <source>
        <dbReference type="SAM" id="Phobius"/>
    </source>
</evidence>
<evidence type="ECO:0000313" key="4">
    <source>
        <dbReference type="EMBL" id="PWW09383.1"/>
    </source>
</evidence>
<comment type="caution">
    <text evidence="4">The sequence shown here is derived from an EMBL/GenBank/DDBJ whole genome shotgun (WGS) entry which is preliminary data.</text>
</comment>
<dbReference type="InterPro" id="IPR006435">
    <property type="entry name" value="HAD-SF_hydro_IF_YfhB"/>
</dbReference>
<keyword evidence="3" id="KW-1133">Transmembrane helix</keyword>
<dbReference type="EMBL" id="QGTS01000005">
    <property type="protein sequence ID" value="PWW09383.1"/>
    <property type="molecule type" value="Genomic_DNA"/>
</dbReference>
<evidence type="ECO:0000313" key="5">
    <source>
        <dbReference type="Proteomes" id="UP000246744"/>
    </source>
</evidence>
<dbReference type="GO" id="GO:0046872">
    <property type="term" value="F:metal ion binding"/>
    <property type="evidence" value="ECO:0007669"/>
    <property type="project" value="UniProtKB-KW"/>
</dbReference>
<feature type="transmembrane region" description="Helical" evidence="3">
    <location>
        <begin position="48"/>
        <end position="66"/>
    </location>
</feature>
<dbReference type="NCBIfam" id="TIGR01545">
    <property type="entry name" value="YfhB_g-proteo"/>
    <property type="match status" value="1"/>
</dbReference>
<name>A0A317Q343_9ENTR</name>
<protein>
    <recommendedName>
        <fullName evidence="2">Phosphatidylglycerophosphatase C</fullName>
        <ecNumber evidence="2">3.1.3.27</ecNumber>
    </recommendedName>
</protein>
<reference evidence="4 5" key="1">
    <citation type="submission" date="2018-05" db="EMBL/GenBank/DDBJ databases">
        <title>Genomic Encyclopedia of Type Strains, Phase IV (KMG-IV): sequencing the most valuable type-strain genomes for metagenomic binning, comparative biology and taxonomic classification.</title>
        <authorList>
            <person name="Goeker M."/>
        </authorList>
    </citation>
    <scope>NUCLEOTIDE SEQUENCE [LARGE SCALE GENOMIC DNA]</scope>
    <source>
        <strain evidence="4 5">DSM 19579</strain>
    </source>
</reference>
<evidence type="ECO:0000256" key="1">
    <source>
        <dbReference type="ARBA" id="ARBA00022723"/>
    </source>
</evidence>
<keyword evidence="5" id="KW-1185">Reference proteome</keyword>
<dbReference type="InterPro" id="IPR036412">
    <property type="entry name" value="HAD-like_sf"/>
</dbReference>
<dbReference type="Proteomes" id="UP000246744">
    <property type="component" value="Unassembled WGS sequence"/>
</dbReference>
<proteinExistence type="predicted"/>
<dbReference type="OrthoDB" id="6545830at2"/>
<dbReference type="Gene3D" id="1.20.1440.100">
    <property type="entry name" value="SG protein - dephosphorylation function"/>
    <property type="match status" value="1"/>
</dbReference>
<evidence type="ECO:0000256" key="2">
    <source>
        <dbReference type="NCBIfam" id="TIGR01545"/>
    </source>
</evidence>
<keyword evidence="3" id="KW-0472">Membrane</keyword>
<dbReference type="AlphaFoldDB" id="A0A317Q343"/>
<keyword evidence="1" id="KW-0479">Metal-binding</keyword>
<keyword evidence="3" id="KW-0812">Transmembrane</keyword>
<dbReference type="RefSeq" id="WP_051691532.1">
    <property type="nucleotide sequence ID" value="NZ_QGTS01000005.1"/>
</dbReference>
<accession>A0A317Q343</accession>
<dbReference type="InterPro" id="IPR023214">
    <property type="entry name" value="HAD_sf"/>
</dbReference>
<dbReference type="Pfam" id="PF12710">
    <property type="entry name" value="HAD"/>
    <property type="match status" value="1"/>
</dbReference>
<dbReference type="SUPFAM" id="SSF56784">
    <property type="entry name" value="HAD-like"/>
    <property type="match status" value="1"/>
</dbReference>
<sequence length="223" mass="25889">MIKPEENQPAVTQQSAERRIVFFDLDGTLHREDLFGEFMLFLLRRQPLNVLLLLMVLPLVVVGFLLQGRAVRWPVSLLLWSLTFGRRQSRLLALEQEFTLAFRERATIFERVQARLEDYARQENVDIWLITGSPESLVRKVYGQAPWFASVNLIGSKITRGRGAWCLSRRCFGKEKVAQLRLRIGEPLSLYSGYSDSVQDNPLLAFCQHRWRVTPGGELEQWR</sequence>
<dbReference type="EC" id="3.1.3.27" evidence="2"/>
<organism evidence="4 5">
    <name type="scientific">Mangrovibacter plantisponsor</name>
    <dbReference type="NCBI Taxonomy" id="451513"/>
    <lineage>
        <taxon>Bacteria</taxon>
        <taxon>Pseudomonadati</taxon>
        <taxon>Pseudomonadota</taxon>
        <taxon>Gammaproteobacteria</taxon>
        <taxon>Enterobacterales</taxon>
        <taxon>Enterobacteriaceae</taxon>
        <taxon>Mangrovibacter</taxon>
    </lineage>
</organism>
<gene>
    <name evidence="4" type="ORF">DES37_10528</name>
</gene>